<dbReference type="AlphaFoldDB" id="A0A7W9MXU8"/>
<dbReference type="PANTHER" id="PTHR48106:SF18">
    <property type="entry name" value="QUINONE OXIDOREDUCTASE PIG3"/>
    <property type="match status" value="1"/>
</dbReference>
<dbReference type="SUPFAM" id="SSF51735">
    <property type="entry name" value="NAD(P)-binding Rossmann-fold domains"/>
    <property type="match status" value="1"/>
</dbReference>
<dbReference type="GO" id="GO:0070402">
    <property type="term" value="F:NADPH binding"/>
    <property type="evidence" value="ECO:0007669"/>
    <property type="project" value="TreeGrafter"/>
</dbReference>
<evidence type="ECO:0000256" key="3">
    <source>
        <dbReference type="SAM" id="MobiDB-lite"/>
    </source>
</evidence>
<comment type="caution">
    <text evidence="5">The sequence shown here is derived from an EMBL/GenBank/DDBJ whole genome shotgun (WGS) entry which is preliminary data.</text>
</comment>
<sequence length="360" mass="37462">MNENELPSADGASTPGLATPGLTTPDVASATPGVASSMRAVVLPGPVAAADLRVSLVPVPEPPAGWVRIKVEAFGLNRSEYHLRAGLATGAVFPIIPGIEATGRVDLAPGGEFAVGQQVVAMMGGMGRTYDGGYAEYTVVPASSVIPVETTLDWATLGALPEMLQTAHGSLYTGLDIQPGQSLLIRGGTSSVGAAAAVLAKERGLTVFSTTRNPDRLETLRSLGVDHPLVDDGNISGQVRAVLRSGVDAALELVGTNTLPDTLRATRVHGTVCFTGMLSDTWTIPDFYPIGYLPNGVRLTAYGGESSDLPPEAFQHYVDLVAAGRLPIRIDRVFPLDEIAAAHHLMETGGAIGKLVVRID</sequence>
<dbReference type="CDD" id="cd08243">
    <property type="entry name" value="quinone_oxidoreductase_like_1"/>
    <property type="match status" value="1"/>
</dbReference>
<evidence type="ECO:0000313" key="5">
    <source>
        <dbReference type="EMBL" id="MBB5839448.1"/>
    </source>
</evidence>
<feature type="compositionally biased region" description="Low complexity" evidence="3">
    <location>
        <begin position="14"/>
        <end position="25"/>
    </location>
</feature>
<evidence type="ECO:0000313" key="6">
    <source>
        <dbReference type="Proteomes" id="UP000549971"/>
    </source>
</evidence>
<feature type="domain" description="Enoyl reductase (ER)" evidence="4">
    <location>
        <begin position="45"/>
        <end position="357"/>
    </location>
</feature>
<dbReference type="InterPro" id="IPR036291">
    <property type="entry name" value="NAD(P)-bd_dom_sf"/>
</dbReference>
<evidence type="ECO:0000259" key="4">
    <source>
        <dbReference type="SMART" id="SM00829"/>
    </source>
</evidence>
<dbReference type="GO" id="GO:0016651">
    <property type="term" value="F:oxidoreductase activity, acting on NAD(P)H"/>
    <property type="evidence" value="ECO:0007669"/>
    <property type="project" value="TreeGrafter"/>
</dbReference>
<keyword evidence="6" id="KW-1185">Reference proteome</keyword>
<keyword evidence="2" id="KW-0560">Oxidoreductase</keyword>
<evidence type="ECO:0000256" key="1">
    <source>
        <dbReference type="ARBA" id="ARBA00022857"/>
    </source>
</evidence>
<dbReference type="Gene3D" id="3.40.50.720">
    <property type="entry name" value="NAD(P)-binding Rossmann-like Domain"/>
    <property type="match status" value="1"/>
</dbReference>
<proteinExistence type="predicted"/>
<dbReference type="InterPro" id="IPR013154">
    <property type="entry name" value="ADH-like_N"/>
</dbReference>
<dbReference type="Pfam" id="PF13602">
    <property type="entry name" value="ADH_zinc_N_2"/>
    <property type="match status" value="1"/>
</dbReference>
<dbReference type="EMBL" id="JACHMY010000001">
    <property type="protein sequence ID" value="MBB5839448.1"/>
    <property type="molecule type" value="Genomic_DNA"/>
</dbReference>
<dbReference type="Proteomes" id="UP000549971">
    <property type="component" value="Unassembled WGS sequence"/>
</dbReference>
<dbReference type="PANTHER" id="PTHR48106">
    <property type="entry name" value="QUINONE OXIDOREDUCTASE PIG3-RELATED"/>
    <property type="match status" value="1"/>
</dbReference>
<dbReference type="Pfam" id="PF08240">
    <property type="entry name" value="ADH_N"/>
    <property type="match status" value="1"/>
</dbReference>
<dbReference type="SUPFAM" id="SSF50129">
    <property type="entry name" value="GroES-like"/>
    <property type="match status" value="1"/>
</dbReference>
<feature type="region of interest" description="Disordered" evidence="3">
    <location>
        <begin position="1"/>
        <end position="30"/>
    </location>
</feature>
<dbReference type="InterPro" id="IPR020843">
    <property type="entry name" value="ER"/>
</dbReference>
<dbReference type="Gene3D" id="3.90.180.10">
    <property type="entry name" value="Medium-chain alcohol dehydrogenases, catalytic domain"/>
    <property type="match status" value="1"/>
</dbReference>
<organism evidence="5 6">
    <name type="scientific">Kribbella italica</name>
    <dbReference type="NCBI Taxonomy" id="1540520"/>
    <lineage>
        <taxon>Bacteria</taxon>
        <taxon>Bacillati</taxon>
        <taxon>Actinomycetota</taxon>
        <taxon>Actinomycetes</taxon>
        <taxon>Propionibacteriales</taxon>
        <taxon>Kribbellaceae</taxon>
        <taxon>Kribbella</taxon>
    </lineage>
</organism>
<accession>A0A7W9MXU8</accession>
<protein>
    <submittedName>
        <fullName evidence="5">NADPH:quinone reductase-like Zn-dependent oxidoreductase</fullName>
    </submittedName>
</protein>
<evidence type="ECO:0000256" key="2">
    <source>
        <dbReference type="ARBA" id="ARBA00023002"/>
    </source>
</evidence>
<dbReference type="SMART" id="SM00829">
    <property type="entry name" value="PKS_ER"/>
    <property type="match status" value="1"/>
</dbReference>
<keyword evidence="1" id="KW-0521">NADP</keyword>
<reference evidence="5 6" key="1">
    <citation type="submission" date="2020-08" db="EMBL/GenBank/DDBJ databases">
        <title>Sequencing the genomes of 1000 actinobacteria strains.</title>
        <authorList>
            <person name="Klenk H.-P."/>
        </authorList>
    </citation>
    <scope>NUCLEOTIDE SEQUENCE [LARGE SCALE GENOMIC DNA]</scope>
    <source>
        <strain evidence="5 6">DSM 28967</strain>
    </source>
</reference>
<dbReference type="InterPro" id="IPR011032">
    <property type="entry name" value="GroES-like_sf"/>
</dbReference>
<dbReference type="RefSeq" id="WP_202893167.1">
    <property type="nucleotide sequence ID" value="NZ_JACHMY010000001.1"/>
</dbReference>
<gene>
    <name evidence="5" type="ORF">HDA39_006182</name>
</gene>
<name>A0A7W9MXU8_9ACTN</name>